<evidence type="ECO:0000256" key="8">
    <source>
        <dbReference type="ARBA" id="ARBA00022840"/>
    </source>
</evidence>
<comment type="subcellular location">
    <subcellularLocation>
        <location evidence="1">Endoplasmic reticulum membrane</location>
        <topology evidence="1">Multi-pass membrane protein</topology>
    </subcellularLocation>
</comment>
<feature type="compositionally biased region" description="Polar residues" evidence="12">
    <location>
        <begin position="716"/>
        <end position="727"/>
    </location>
</feature>
<keyword evidence="4 13" id="KW-0812">Transmembrane</keyword>
<dbReference type="PROSITE" id="PS00022">
    <property type="entry name" value="EGF_1"/>
    <property type="match status" value="1"/>
</dbReference>
<feature type="domain" description="ABC transporter" evidence="15">
    <location>
        <begin position="413"/>
        <end position="653"/>
    </location>
</feature>
<evidence type="ECO:0000256" key="3">
    <source>
        <dbReference type="ARBA" id="ARBA00022448"/>
    </source>
</evidence>
<evidence type="ECO:0000256" key="10">
    <source>
        <dbReference type="ARBA" id="ARBA00023136"/>
    </source>
</evidence>
<evidence type="ECO:0000256" key="2">
    <source>
        <dbReference type="ARBA" id="ARBA00005814"/>
    </source>
</evidence>
<keyword evidence="11" id="KW-0325">Glycoprotein</keyword>
<evidence type="ECO:0000256" key="5">
    <source>
        <dbReference type="ARBA" id="ARBA00022729"/>
    </source>
</evidence>
<dbReference type="SUPFAM" id="SSF52540">
    <property type="entry name" value="P-loop containing nucleoside triphosphate hydrolases"/>
    <property type="match status" value="1"/>
</dbReference>
<dbReference type="FunFam" id="3.40.50.300:FF:000702">
    <property type="entry name" value="ABC transporter (Adp1)"/>
    <property type="match status" value="1"/>
</dbReference>
<dbReference type="CDD" id="cd03213">
    <property type="entry name" value="ABCG_EPDR"/>
    <property type="match status" value="1"/>
</dbReference>
<evidence type="ECO:0000256" key="4">
    <source>
        <dbReference type="ARBA" id="ARBA00022692"/>
    </source>
</evidence>
<dbReference type="Pfam" id="PF19055">
    <property type="entry name" value="ABC2_membrane_7"/>
    <property type="match status" value="1"/>
</dbReference>
<name>A0A316W2B2_9BASI</name>
<dbReference type="PANTHER" id="PTHR48041">
    <property type="entry name" value="ABC TRANSPORTER G FAMILY MEMBER 28"/>
    <property type="match status" value="1"/>
</dbReference>
<dbReference type="SMART" id="SM00382">
    <property type="entry name" value="AAA"/>
    <property type="match status" value="1"/>
</dbReference>
<proteinExistence type="inferred from homology"/>
<dbReference type="GO" id="GO:0140359">
    <property type="term" value="F:ABC-type transporter activity"/>
    <property type="evidence" value="ECO:0007669"/>
    <property type="project" value="InterPro"/>
</dbReference>
<dbReference type="InterPro" id="IPR003439">
    <property type="entry name" value="ABC_transporter-like_ATP-bd"/>
</dbReference>
<evidence type="ECO:0000256" key="13">
    <source>
        <dbReference type="SAM" id="Phobius"/>
    </source>
</evidence>
<dbReference type="PROSITE" id="PS00211">
    <property type="entry name" value="ABC_TRANSPORTER_1"/>
    <property type="match status" value="1"/>
</dbReference>
<keyword evidence="10 13" id="KW-0472">Membrane</keyword>
<evidence type="ECO:0000256" key="9">
    <source>
        <dbReference type="ARBA" id="ARBA00022989"/>
    </source>
</evidence>
<dbReference type="GeneID" id="37032040"/>
<feature type="chain" id="PRO_5016300535" description="ABC transporter domain-containing protein" evidence="14">
    <location>
        <begin position="29"/>
        <end position="1085"/>
    </location>
</feature>
<comment type="similarity">
    <text evidence="2">Belongs to the ABC transporter superfamily. ABCG family. Eye pigment precursor importer (TC 3.A.1.204) subfamily.</text>
</comment>
<dbReference type="GO" id="GO:0005789">
    <property type="term" value="C:endoplasmic reticulum membrane"/>
    <property type="evidence" value="ECO:0007669"/>
    <property type="project" value="UniProtKB-SubCell"/>
</dbReference>
<dbReference type="GO" id="GO:0005524">
    <property type="term" value="F:ATP binding"/>
    <property type="evidence" value="ECO:0007669"/>
    <property type="project" value="UniProtKB-KW"/>
</dbReference>
<sequence length="1085" mass="118073">MRPRVTMRGRRILALGVLGALCCSLVRATMSEQAVWGFYNPSDVPSDPFSSRLVDKRPSSCPPCPEPSCFNCKLPKFNCAQFGDCRDYDGQCTCPVGFGGQDCLSPLCGSPIDGDRRFPKDEEDKNGKMCECAPGFFGLNCNVCVPPPGDANLTLPASSVNPCAEFKLGGERLGENATCYTGGSTINQSFQECAVTNKKITDMLPGRPPRVTFSCQRREEDRDVEDCNFQFWIGPKESFFCGLEDCTETLDRSPASNNTRHECKKARCECIPGRMLCGESGSVDIGDFLQEEIKGPASMTCRSGREGKRICTFEEPGMSQLISDVFGDSAIFLSCDSGECVHYSQVPGYATPLPDAPPVFWVAFSAAAAIVLVISFSIALWFLGRHYKHEESQVRLPEDEMDRLLKEHVPAALHFENVGYSISERTVLDGITGCVKPGQVMAIVGASGAGKSTFLDILADRNKRGATHGDVLVNGRRISSADYKRVVGFVDQEDCLMPTLTVYETVLYSALLRLPREMSLEAKRFRTLETISELGLLGVKDSRVGSAGHRSISGGEKRRVSIACELVTSPSILFCDEPTSGLDSFNAFNVVESLVTLARNYNRTVVFTIHQPRSNIVALFDQLVLLAKGKMVYSGPLSACAPYFEGIGHGCPTGFNLGDHLVDLTAEASLSEKPSQQASTSVSRPLSSAGLSDVRAGDFADEEAAAGSSTELRTRPGSTVDPSNGKQSLRHKTSKLAAGVRNALGSRPLATAQITPRLAALVDTYAKSSVSEELQKEIRSFENEAGSASLPDVSDPERSLQGYEKASLWTQLVILSGRAFKNLYRNPMLMAAHYTMSLVLAVLSGLLYANVTNDIAGFQNRLGLFFFILSLFGFSTLTSLGLFAEERALFVRERANGYYSPITYFFSKLIFDVLPLRVIPPFILGGIVYFLVGLLPSVAAFWSFIAALVLFSLAVSAVVLFISISIKDKGVANLVGSLVMLAGMVSSGFLVNRNSTPWWLQKAFGVSPFRAGLEVLLIVQVKDLTLKEHRYGVDVELPGATICECHSSHALRAHSFANRTCVRKHSLQCRHSASMLKRCLLTCLL</sequence>
<dbReference type="STRING" id="1522189.A0A316W2B2"/>
<keyword evidence="9 13" id="KW-1133">Transmembrane helix</keyword>
<feature type="signal peptide" evidence="14">
    <location>
        <begin position="1"/>
        <end position="28"/>
    </location>
</feature>
<dbReference type="InterPro" id="IPR000742">
    <property type="entry name" value="EGF"/>
</dbReference>
<feature type="transmembrane region" description="Helical" evidence="13">
    <location>
        <begin position="862"/>
        <end position="884"/>
    </location>
</feature>
<protein>
    <recommendedName>
        <fullName evidence="15">ABC transporter domain-containing protein</fullName>
    </recommendedName>
</protein>
<feature type="transmembrane region" description="Helical" evidence="13">
    <location>
        <begin position="359"/>
        <end position="383"/>
    </location>
</feature>
<keyword evidence="6" id="KW-0547">Nucleotide-binding</keyword>
<reference evidence="16 17" key="1">
    <citation type="journal article" date="2018" name="Mol. Biol. Evol.">
        <title>Broad Genomic Sampling Reveals a Smut Pathogenic Ancestry of the Fungal Clade Ustilaginomycotina.</title>
        <authorList>
            <person name="Kijpornyongpan T."/>
            <person name="Mondo S.J."/>
            <person name="Barry K."/>
            <person name="Sandor L."/>
            <person name="Lee J."/>
            <person name="Lipzen A."/>
            <person name="Pangilinan J."/>
            <person name="LaButti K."/>
            <person name="Hainaut M."/>
            <person name="Henrissat B."/>
            <person name="Grigoriev I.V."/>
            <person name="Spatafora J.W."/>
            <person name="Aime M.C."/>
        </authorList>
    </citation>
    <scope>NUCLEOTIDE SEQUENCE [LARGE SCALE GENOMIC DNA]</scope>
    <source>
        <strain evidence="16 17">MCA 4658</strain>
    </source>
</reference>
<feature type="region of interest" description="Disordered" evidence="12">
    <location>
        <begin position="703"/>
        <end position="733"/>
    </location>
</feature>
<evidence type="ECO:0000313" key="16">
    <source>
        <dbReference type="EMBL" id="PWN42701.1"/>
    </source>
</evidence>
<evidence type="ECO:0000256" key="14">
    <source>
        <dbReference type="SAM" id="SignalP"/>
    </source>
</evidence>
<dbReference type="RefSeq" id="XP_025369861.1">
    <property type="nucleotide sequence ID" value="XM_025510170.1"/>
</dbReference>
<dbReference type="InterPro" id="IPR013525">
    <property type="entry name" value="ABC2_TM"/>
</dbReference>
<keyword evidence="5 14" id="KW-0732">Signal</keyword>
<gene>
    <name evidence="16" type="ORF">IE81DRAFT_119342</name>
</gene>
<dbReference type="PROSITE" id="PS50893">
    <property type="entry name" value="ABC_TRANSPORTER_2"/>
    <property type="match status" value="1"/>
</dbReference>
<dbReference type="InterPro" id="IPR027417">
    <property type="entry name" value="P-loop_NTPase"/>
</dbReference>
<dbReference type="Pfam" id="PF00005">
    <property type="entry name" value="ABC_tran"/>
    <property type="match status" value="1"/>
</dbReference>
<keyword evidence="3" id="KW-0813">Transport</keyword>
<dbReference type="InParanoid" id="A0A316W2B2"/>
<keyword evidence="7" id="KW-0256">Endoplasmic reticulum</keyword>
<dbReference type="InterPro" id="IPR017871">
    <property type="entry name" value="ABC_transporter-like_CS"/>
</dbReference>
<keyword evidence="17" id="KW-1185">Reference proteome</keyword>
<feature type="region of interest" description="Disordered" evidence="12">
    <location>
        <begin position="669"/>
        <end position="690"/>
    </location>
</feature>
<feature type="transmembrane region" description="Helical" evidence="13">
    <location>
        <begin position="971"/>
        <end position="991"/>
    </location>
</feature>
<organism evidence="16 17">
    <name type="scientific">Ceraceosorus guamensis</name>
    <dbReference type="NCBI Taxonomy" id="1522189"/>
    <lineage>
        <taxon>Eukaryota</taxon>
        <taxon>Fungi</taxon>
        <taxon>Dikarya</taxon>
        <taxon>Basidiomycota</taxon>
        <taxon>Ustilaginomycotina</taxon>
        <taxon>Exobasidiomycetes</taxon>
        <taxon>Ceraceosorales</taxon>
        <taxon>Ceraceosoraceae</taxon>
        <taxon>Ceraceosorus</taxon>
    </lineage>
</organism>
<dbReference type="PANTHER" id="PTHR48041:SF2">
    <property type="entry name" value="ATP-DEPENDENT PERMEASE-RELATED"/>
    <property type="match status" value="1"/>
</dbReference>
<feature type="compositionally biased region" description="Polar residues" evidence="12">
    <location>
        <begin position="672"/>
        <end position="690"/>
    </location>
</feature>
<evidence type="ECO:0000313" key="17">
    <source>
        <dbReference type="Proteomes" id="UP000245783"/>
    </source>
</evidence>
<accession>A0A316W2B2</accession>
<evidence type="ECO:0000256" key="1">
    <source>
        <dbReference type="ARBA" id="ARBA00004477"/>
    </source>
</evidence>
<dbReference type="GO" id="GO:0016887">
    <property type="term" value="F:ATP hydrolysis activity"/>
    <property type="evidence" value="ECO:0007669"/>
    <property type="project" value="InterPro"/>
</dbReference>
<dbReference type="OrthoDB" id="66620at2759"/>
<dbReference type="Gene3D" id="3.40.50.300">
    <property type="entry name" value="P-loop containing nucleotide triphosphate hydrolases"/>
    <property type="match status" value="1"/>
</dbReference>
<evidence type="ECO:0000256" key="12">
    <source>
        <dbReference type="SAM" id="MobiDB-lite"/>
    </source>
</evidence>
<feature type="transmembrane region" description="Helical" evidence="13">
    <location>
        <begin position="914"/>
        <end position="935"/>
    </location>
</feature>
<dbReference type="InterPro" id="IPR003593">
    <property type="entry name" value="AAA+_ATPase"/>
</dbReference>
<keyword evidence="8" id="KW-0067">ATP-binding</keyword>
<dbReference type="Proteomes" id="UP000245783">
    <property type="component" value="Unassembled WGS sequence"/>
</dbReference>
<feature type="transmembrane region" description="Helical" evidence="13">
    <location>
        <begin position="828"/>
        <end position="850"/>
    </location>
</feature>
<evidence type="ECO:0000256" key="11">
    <source>
        <dbReference type="ARBA" id="ARBA00023180"/>
    </source>
</evidence>
<feature type="transmembrane region" description="Helical" evidence="13">
    <location>
        <begin position="941"/>
        <end position="964"/>
    </location>
</feature>
<dbReference type="Pfam" id="PF01061">
    <property type="entry name" value="ABC2_membrane"/>
    <property type="match status" value="1"/>
</dbReference>
<dbReference type="PROSITE" id="PS01186">
    <property type="entry name" value="EGF_2"/>
    <property type="match status" value="1"/>
</dbReference>
<dbReference type="EMBL" id="KZ819377">
    <property type="protein sequence ID" value="PWN42701.1"/>
    <property type="molecule type" value="Genomic_DNA"/>
</dbReference>
<dbReference type="InterPro" id="IPR043926">
    <property type="entry name" value="ABCG_dom"/>
</dbReference>
<dbReference type="AlphaFoldDB" id="A0A316W2B2"/>
<evidence type="ECO:0000256" key="6">
    <source>
        <dbReference type="ARBA" id="ARBA00022741"/>
    </source>
</evidence>
<evidence type="ECO:0000259" key="15">
    <source>
        <dbReference type="PROSITE" id="PS50893"/>
    </source>
</evidence>
<evidence type="ECO:0000256" key="7">
    <source>
        <dbReference type="ARBA" id="ARBA00022824"/>
    </source>
</evidence>
<dbReference type="InterPro" id="IPR050352">
    <property type="entry name" value="ABCG_transporters"/>
</dbReference>